<dbReference type="InterPro" id="IPR018887">
    <property type="entry name" value="MYDGF"/>
</dbReference>
<name>A0A7N5K1E9_AILME</name>
<feature type="region of interest" description="Disordered" evidence="1">
    <location>
        <begin position="1"/>
        <end position="55"/>
    </location>
</feature>
<evidence type="ECO:0000256" key="1">
    <source>
        <dbReference type="SAM" id="MobiDB-lite"/>
    </source>
</evidence>
<feature type="compositionally biased region" description="Pro residues" evidence="1">
    <location>
        <begin position="34"/>
        <end position="43"/>
    </location>
</feature>
<reference evidence="2" key="2">
    <citation type="submission" date="2025-08" db="UniProtKB">
        <authorList>
            <consortium name="Ensembl"/>
        </authorList>
    </citation>
    <scope>IDENTIFICATION</scope>
</reference>
<dbReference type="GO" id="GO:0005615">
    <property type="term" value="C:extracellular space"/>
    <property type="evidence" value="ECO:0007669"/>
    <property type="project" value="TreeGrafter"/>
</dbReference>
<dbReference type="GO" id="GO:0045766">
    <property type="term" value="P:positive regulation of angiogenesis"/>
    <property type="evidence" value="ECO:0007669"/>
    <property type="project" value="TreeGrafter"/>
</dbReference>
<dbReference type="Proteomes" id="UP000008912">
    <property type="component" value="Unassembled WGS sequence"/>
</dbReference>
<reference evidence="2" key="3">
    <citation type="submission" date="2025-09" db="UniProtKB">
        <authorList>
            <consortium name="Ensembl"/>
        </authorList>
    </citation>
    <scope>IDENTIFICATION</scope>
</reference>
<dbReference type="PANTHER" id="PTHR31230:SF1">
    <property type="entry name" value="MYELOID-DERIVED GROWTH FACTOR"/>
    <property type="match status" value="1"/>
</dbReference>
<dbReference type="Ensembl" id="ENSAMET00000048052.1">
    <property type="protein sequence ID" value="ENSAMEP00000031330.1"/>
    <property type="gene ID" value="ENSAMEG00000024691.1"/>
</dbReference>
<reference evidence="2 3" key="1">
    <citation type="journal article" date="2010" name="Nature">
        <title>The sequence and de novo assembly of the giant panda genome.</title>
        <authorList>
            <person name="Li R."/>
            <person name="Fan W."/>
            <person name="Tian G."/>
            <person name="Zhu H."/>
            <person name="He L."/>
            <person name="Cai J."/>
            <person name="Huang Q."/>
            <person name="Cai Q."/>
            <person name="Li B."/>
            <person name="Bai Y."/>
            <person name="Zhang Z."/>
            <person name="Zhang Y."/>
            <person name="Wang W."/>
            <person name="Li J."/>
            <person name="Wei F."/>
            <person name="Li H."/>
            <person name="Jian M."/>
            <person name="Li J."/>
            <person name="Zhang Z."/>
            <person name="Nielsen R."/>
            <person name="Li D."/>
            <person name="Gu W."/>
            <person name="Yang Z."/>
            <person name="Xuan Z."/>
            <person name="Ryder O.A."/>
            <person name="Leung F.C."/>
            <person name="Zhou Y."/>
            <person name="Cao J."/>
            <person name="Sun X."/>
            <person name="Fu Y."/>
            <person name="Fang X."/>
            <person name="Guo X."/>
            <person name="Wang B."/>
            <person name="Hou R."/>
            <person name="Shen F."/>
            <person name="Mu B."/>
            <person name="Ni P."/>
            <person name="Lin R."/>
            <person name="Qian W."/>
            <person name="Wang G."/>
            <person name="Yu C."/>
            <person name="Nie W."/>
            <person name="Wang J."/>
            <person name="Wu Z."/>
            <person name="Liang H."/>
            <person name="Min J."/>
            <person name="Wu Q."/>
            <person name="Cheng S."/>
            <person name="Ruan J."/>
            <person name="Wang M."/>
            <person name="Shi Z."/>
            <person name="Wen M."/>
            <person name="Liu B."/>
            <person name="Ren X."/>
            <person name="Zheng H."/>
            <person name="Dong D."/>
            <person name="Cook K."/>
            <person name="Shan G."/>
            <person name="Zhang H."/>
            <person name="Kosiol C."/>
            <person name="Xie X."/>
            <person name="Lu Z."/>
            <person name="Zheng H."/>
            <person name="Li Y."/>
            <person name="Steiner C.C."/>
            <person name="Lam T.T."/>
            <person name="Lin S."/>
            <person name="Zhang Q."/>
            <person name="Li G."/>
            <person name="Tian J."/>
            <person name="Gong T."/>
            <person name="Liu H."/>
            <person name="Zhang D."/>
            <person name="Fang L."/>
            <person name="Ye C."/>
            <person name="Zhang J."/>
            <person name="Hu W."/>
            <person name="Xu A."/>
            <person name="Ren Y."/>
            <person name="Zhang G."/>
            <person name="Bruford M.W."/>
            <person name="Li Q."/>
            <person name="Ma L."/>
            <person name="Guo Y."/>
            <person name="An N."/>
            <person name="Hu Y."/>
            <person name="Zheng Y."/>
            <person name="Shi Y."/>
            <person name="Li Z."/>
            <person name="Liu Q."/>
            <person name="Chen Y."/>
            <person name="Zhao J."/>
            <person name="Qu N."/>
            <person name="Zhao S."/>
            <person name="Tian F."/>
            <person name="Wang X."/>
            <person name="Wang H."/>
            <person name="Xu L."/>
            <person name="Liu X."/>
            <person name="Vinar T."/>
            <person name="Wang Y."/>
            <person name="Lam T.W."/>
            <person name="Yiu S.M."/>
            <person name="Liu S."/>
            <person name="Zhang H."/>
            <person name="Li D."/>
            <person name="Huang Y."/>
            <person name="Wang X."/>
            <person name="Yang G."/>
            <person name="Jiang Z."/>
            <person name="Wang J."/>
            <person name="Qin N."/>
            <person name="Li L."/>
            <person name="Li J."/>
            <person name="Bolund L."/>
            <person name="Kristiansen K."/>
            <person name="Wong G.K."/>
            <person name="Olson M."/>
            <person name="Zhang X."/>
            <person name="Li S."/>
            <person name="Yang H."/>
            <person name="Wang J."/>
            <person name="Wang J."/>
        </authorList>
    </citation>
    <scope>NUCLEOTIDE SEQUENCE [LARGE SCALE GENOMIC DNA]</scope>
</reference>
<dbReference type="GO" id="GO:0001938">
    <property type="term" value="P:positive regulation of endothelial cell proliferation"/>
    <property type="evidence" value="ECO:0007669"/>
    <property type="project" value="TreeGrafter"/>
</dbReference>
<keyword evidence="3" id="KW-1185">Reference proteome</keyword>
<gene>
    <name evidence="2" type="primary">MYDGF</name>
</gene>
<evidence type="ECO:0000313" key="3">
    <source>
        <dbReference type="Proteomes" id="UP000008912"/>
    </source>
</evidence>
<accession>A0A7N5K1E9</accession>
<proteinExistence type="predicted"/>
<dbReference type="InParanoid" id="A0A7N5K1E9"/>
<dbReference type="Pfam" id="PF10572">
    <property type="entry name" value="UPF0556"/>
    <property type="match status" value="1"/>
</dbReference>
<dbReference type="AlphaFoldDB" id="A0A7N5K1E9"/>
<organism evidence="2 3">
    <name type="scientific">Ailuropoda melanoleuca</name>
    <name type="common">Giant panda</name>
    <dbReference type="NCBI Taxonomy" id="9646"/>
    <lineage>
        <taxon>Eukaryota</taxon>
        <taxon>Metazoa</taxon>
        <taxon>Chordata</taxon>
        <taxon>Craniata</taxon>
        <taxon>Vertebrata</taxon>
        <taxon>Euteleostomi</taxon>
        <taxon>Mammalia</taxon>
        <taxon>Eutheria</taxon>
        <taxon>Laurasiatheria</taxon>
        <taxon>Carnivora</taxon>
        <taxon>Caniformia</taxon>
        <taxon>Ursidae</taxon>
        <taxon>Ailuropoda</taxon>
    </lineage>
</organism>
<dbReference type="PANTHER" id="PTHR31230">
    <property type="entry name" value="MYELOID-DERIVED GROWTH FACTOR MYDGF"/>
    <property type="match status" value="1"/>
</dbReference>
<protein>
    <submittedName>
        <fullName evidence="2">Myeloid derived growth factor</fullName>
    </submittedName>
</protein>
<sequence length="271" mass="29479">MAARPERRRGAPGHVAAPPPTWPQADAPRVPRRVPSPPQPCGPDPNMAAPSGRRNGGGARLWAALLLAAAALRPAEAVSEPTTVAFDVRPGGVVHSFSQNVGPGDKYTCAFTYASQGGTNEKWQMSLGTSEDHQHFTCTIWRPQGKSYLYFTQFKAEVRGAEIEYGMAYSKAAFERESDVPLKSEEFEVTKTAEVPEFFPACTSGHEPSLLRTSWQLPQLPGPDPTAHLGACILSGELFIPPEPWCLSPCLFSRFRPSAQLGYCLFQEAIP</sequence>
<dbReference type="GeneTree" id="ENSGT00390000000777"/>
<evidence type="ECO:0000313" key="2">
    <source>
        <dbReference type="Ensembl" id="ENSAMEP00000031330.1"/>
    </source>
</evidence>